<feature type="coiled-coil region" evidence="1">
    <location>
        <begin position="20"/>
        <end position="61"/>
    </location>
</feature>
<evidence type="ECO:0000256" key="2">
    <source>
        <dbReference type="SAM" id="MobiDB-lite"/>
    </source>
</evidence>
<accession>A0A316UZT1</accession>
<feature type="compositionally biased region" description="Basic and acidic residues" evidence="2">
    <location>
        <begin position="156"/>
        <end position="172"/>
    </location>
</feature>
<reference evidence="3 4" key="1">
    <citation type="journal article" date="2018" name="Mol. Biol. Evol.">
        <title>Broad Genomic Sampling Reveals a Smut Pathogenic Ancestry of the Fungal Clade Ustilaginomycotina.</title>
        <authorList>
            <person name="Kijpornyongpan T."/>
            <person name="Mondo S.J."/>
            <person name="Barry K."/>
            <person name="Sandor L."/>
            <person name="Lee J."/>
            <person name="Lipzen A."/>
            <person name="Pangilinan J."/>
            <person name="LaButti K."/>
            <person name="Hainaut M."/>
            <person name="Henrissat B."/>
            <person name="Grigoriev I.V."/>
            <person name="Spatafora J.W."/>
            <person name="Aime M.C."/>
        </authorList>
    </citation>
    <scope>NUCLEOTIDE SEQUENCE [LARGE SCALE GENOMIC DNA]</scope>
    <source>
        <strain evidence="3 4">MCA 5214</strain>
    </source>
</reference>
<feature type="compositionally biased region" description="Polar residues" evidence="2">
    <location>
        <begin position="199"/>
        <end position="208"/>
    </location>
</feature>
<keyword evidence="4" id="KW-1185">Reference proteome</keyword>
<protein>
    <submittedName>
        <fullName evidence="3">Uncharacterized protein</fullName>
    </submittedName>
</protein>
<dbReference type="EMBL" id="KZ819662">
    <property type="protein sequence ID" value="PWN30268.1"/>
    <property type="molecule type" value="Genomic_DNA"/>
</dbReference>
<evidence type="ECO:0000313" key="3">
    <source>
        <dbReference type="EMBL" id="PWN30268.1"/>
    </source>
</evidence>
<dbReference type="RefSeq" id="XP_025364880.1">
    <property type="nucleotide sequence ID" value="XM_025509883.1"/>
</dbReference>
<organism evidence="3 4">
    <name type="scientific">Jaminaea rosea</name>
    <dbReference type="NCBI Taxonomy" id="1569628"/>
    <lineage>
        <taxon>Eukaryota</taxon>
        <taxon>Fungi</taxon>
        <taxon>Dikarya</taxon>
        <taxon>Basidiomycota</taxon>
        <taxon>Ustilaginomycotina</taxon>
        <taxon>Exobasidiomycetes</taxon>
        <taxon>Microstromatales</taxon>
        <taxon>Microstromatales incertae sedis</taxon>
        <taxon>Jaminaea</taxon>
    </lineage>
</organism>
<name>A0A316UZT1_9BASI</name>
<proteinExistence type="predicted"/>
<dbReference type="GeneID" id="37031706"/>
<feature type="compositionally biased region" description="Low complexity" evidence="2">
    <location>
        <begin position="101"/>
        <end position="118"/>
    </location>
</feature>
<keyword evidence="1" id="KW-0175">Coiled coil</keyword>
<feature type="region of interest" description="Disordered" evidence="2">
    <location>
        <begin position="101"/>
        <end position="229"/>
    </location>
</feature>
<gene>
    <name evidence="3" type="ORF">BDZ90DRAFT_8349</name>
</gene>
<evidence type="ECO:0000313" key="4">
    <source>
        <dbReference type="Proteomes" id="UP000245884"/>
    </source>
</evidence>
<feature type="compositionally biased region" description="Basic and acidic residues" evidence="2">
    <location>
        <begin position="134"/>
        <end position="149"/>
    </location>
</feature>
<evidence type="ECO:0000256" key="1">
    <source>
        <dbReference type="SAM" id="Coils"/>
    </source>
</evidence>
<sequence>MDGPSSSDLISRFADVQRSLQEANAEASRYKSLYEDAVSQSAALRRRVDELEGRLARLGGEVSEGTGLSFGGPFATNGDGAGVTGSEGAADINLGLADPQRQAVHEQQQVQQMRAMLQAHREQEQRESANSLPEVKELPTHIFSDEDRAALANHVAELEGHEGEEEQTRELDEPSSSAAAWIDAGMPAEEYAGLEQPDGTATYTTSGVPRSDDASLDFAEYADLSPPAS</sequence>
<dbReference type="AlphaFoldDB" id="A0A316UZT1"/>
<dbReference type="Proteomes" id="UP000245884">
    <property type="component" value="Unassembled WGS sequence"/>
</dbReference>